<evidence type="ECO:0000256" key="4">
    <source>
        <dbReference type="ARBA" id="ARBA00022691"/>
    </source>
</evidence>
<keyword evidence="4" id="KW-0949">S-adenosyl-L-methionine</keyword>
<organism evidence="8 9">
    <name type="scientific">Lactobacillus psittaci DSM 15354</name>
    <dbReference type="NCBI Taxonomy" id="1122152"/>
    <lineage>
        <taxon>Bacteria</taxon>
        <taxon>Bacillati</taxon>
        <taxon>Bacillota</taxon>
        <taxon>Bacilli</taxon>
        <taxon>Lactobacillales</taxon>
        <taxon>Lactobacillaceae</taxon>
        <taxon>Lactobacillus</taxon>
    </lineage>
</organism>
<evidence type="ECO:0000256" key="5">
    <source>
        <dbReference type="ARBA" id="ARBA00048391"/>
    </source>
</evidence>
<dbReference type="PROSITE" id="PS00092">
    <property type="entry name" value="N6_MTASE"/>
    <property type="match status" value="1"/>
</dbReference>
<dbReference type="Pfam" id="PF05175">
    <property type="entry name" value="MTS"/>
    <property type="match status" value="1"/>
</dbReference>
<dbReference type="eggNOG" id="COG2890">
    <property type="taxonomic scope" value="Bacteria"/>
</dbReference>
<accession>A0A0R1S474</accession>
<dbReference type="GO" id="GO:0003676">
    <property type="term" value="F:nucleic acid binding"/>
    <property type="evidence" value="ECO:0007669"/>
    <property type="project" value="InterPro"/>
</dbReference>
<dbReference type="EC" id="2.1.1.297" evidence="1"/>
<dbReference type="OrthoDB" id="9800643at2"/>
<evidence type="ECO:0000256" key="3">
    <source>
        <dbReference type="ARBA" id="ARBA00022679"/>
    </source>
</evidence>
<dbReference type="InterPro" id="IPR029063">
    <property type="entry name" value="SAM-dependent_MTases_sf"/>
</dbReference>
<evidence type="ECO:0000259" key="6">
    <source>
        <dbReference type="Pfam" id="PF05175"/>
    </source>
</evidence>
<keyword evidence="3 8" id="KW-0808">Transferase</keyword>
<evidence type="ECO:0000256" key="2">
    <source>
        <dbReference type="ARBA" id="ARBA00022603"/>
    </source>
</evidence>
<dbReference type="CDD" id="cd02440">
    <property type="entry name" value="AdoMet_MTases"/>
    <property type="match status" value="1"/>
</dbReference>
<dbReference type="EMBL" id="AZFB01000003">
    <property type="protein sequence ID" value="KRL63433.1"/>
    <property type="molecule type" value="Genomic_DNA"/>
</dbReference>
<proteinExistence type="predicted"/>
<evidence type="ECO:0000259" key="7">
    <source>
        <dbReference type="Pfam" id="PF17827"/>
    </source>
</evidence>
<dbReference type="GO" id="GO:0032259">
    <property type="term" value="P:methylation"/>
    <property type="evidence" value="ECO:0007669"/>
    <property type="project" value="UniProtKB-KW"/>
</dbReference>
<dbReference type="Proteomes" id="UP000051931">
    <property type="component" value="Unassembled WGS sequence"/>
</dbReference>
<dbReference type="PANTHER" id="PTHR18895">
    <property type="entry name" value="HEMK METHYLTRANSFERASE"/>
    <property type="match status" value="1"/>
</dbReference>
<dbReference type="Gene3D" id="1.10.8.10">
    <property type="entry name" value="DNA helicase RuvA subunit, C-terminal domain"/>
    <property type="match status" value="1"/>
</dbReference>
<evidence type="ECO:0000313" key="9">
    <source>
        <dbReference type="Proteomes" id="UP000051931"/>
    </source>
</evidence>
<dbReference type="NCBIfam" id="TIGR00536">
    <property type="entry name" value="hemK_fam"/>
    <property type="match status" value="1"/>
</dbReference>
<feature type="domain" description="Release factor glutamine methyltransferase N-terminal" evidence="7">
    <location>
        <begin position="18"/>
        <end position="73"/>
    </location>
</feature>
<dbReference type="AlphaFoldDB" id="A0A0R1S474"/>
<dbReference type="PANTHER" id="PTHR18895:SF74">
    <property type="entry name" value="MTRF1L RELEASE FACTOR GLUTAMINE METHYLTRANSFERASE"/>
    <property type="match status" value="1"/>
</dbReference>
<gene>
    <name evidence="8" type="ORF">FC23_GL000674</name>
</gene>
<evidence type="ECO:0000256" key="1">
    <source>
        <dbReference type="ARBA" id="ARBA00012771"/>
    </source>
</evidence>
<dbReference type="RefSeq" id="WP_027825414.1">
    <property type="nucleotide sequence ID" value="NZ_AZFB01000003.1"/>
</dbReference>
<feature type="domain" description="Methyltransferase small" evidence="6">
    <location>
        <begin position="103"/>
        <end position="194"/>
    </location>
</feature>
<comment type="catalytic activity">
    <reaction evidence="5">
        <text>L-glutaminyl-[peptide chain release factor] + S-adenosyl-L-methionine = N(5)-methyl-L-glutaminyl-[peptide chain release factor] + S-adenosyl-L-homocysteine + H(+)</text>
        <dbReference type="Rhea" id="RHEA:42896"/>
        <dbReference type="Rhea" id="RHEA-COMP:10271"/>
        <dbReference type="Rhea" id="RHEA-COMP:10272"/>
        <dbReference type="ChEBI" id="CHEBI:15378"/>
        <dbReference type="ChEBI" id="CHEBI:30011"/>
        <dbReference type="ChEBI" id="CHEBI:57856"/>
        <dbReference type="ChEBI" id="CHEBI:59789"/>
        <dbReference type="ChEBI" id="CHEBI:61891"/>
        <dbReference type="EC" id="2.1.1.297"/>
    </reaction>
</comment>
<dbReference type="PATRIC" id="fig|1122152.4.peg.686"/>
<dbReference type="Pfam" id="PF17827">
    <property type="entry name" value="PrmC_N"/>
    <property type="match status" value="1"/>
</dbReference>
<dbReference type="InterPro" id="IPR004556">
    <property type="entry name" value="HemK-like"/>
</dbReference>
<dbReference type="Gene3D" id="3.40.50.150">
    <property type="entry name" value="Vaccinia Virus protein VP39"/>
    <property type="match status" value="1"/>
</dbReference>
<keyword evidence="9" id="KW-1185">Reference proteome</keyword>
<keyword evidence="2 8" id="KW-0489">Methyltransferase</keyword>
<dbReference type="InterPro" id="IPR040758">
    <property type="entry name" value="PrmC_N"/>
</dbReference>
<dbReference type="InterPro" id="IPR019874">
    <property type="entry name" value="RF_methyltr_PrmC"/>
</dbReference>
<evidence type="ECO:0000313" key="8">
    <source>
        <dbReference type="EMBL" id="KRL63433.1"/>
    </source>
</evidence>
<name>A0A0R1S474_9LACO</name>
<comment type="caution">
    <text evidence="8">The sequence shown here is derived from an EMBL/GenBank/DDBJ whole genome shotgun (WGS) entry which is preliminary data.</text>
</comment>
<dbReference type="SUPFAM" id="SSF53335">
    <property type="entry name" value="S-adenosyl-L-methionine-dependent methyltransferases"/>
    <property type="match status" value="1"/>
</dbReference>
<protein>
    <recommendedName>
        <fullName evidence="1">peptide chain release factor N(5)-glutamine methyltransferase</fullName>
        <ecNumber evidence="1">2.1.1.297</ecNumber>
    </recommendedName>
</protein>
<sequence>MPKTLKQLVQLGQEKAPEASIDDITYLVSERANLTPSEFKLKQDSEVSNELEKQLQKDFKKLARNVSPQYILGYAWFLGYKLMVQRGVLIPRFETEELVEWALEHLHDGMKILDLGTGSGAIIVALAKEAAKKGIKDLTLYASDISDSALRICEENFLKFDLDITVRKANVLIGLEEFDLIISNPPYIKPEEKNLMDSNVLQNEPEEALFGGEDGLEFYRRFAKQIRKHLTSRGEFFLEFGFSEKAELAKLFATELPDFDIEFKDDLAGKPRMVYGKWQK</sequence>
<dbReference type="STRING" id="1122152.GCA_000425905_00109"/>
<dbReference type="GO" id="GO:0102559">
    <property type="term" value="F:peptide chain release factor N(5)-glutamine methyltransferase activity"/>
    <property type="evidence" value="ECO:0007669"/>
    <property type="project" value="UniProtKB-EC"/>
</dbReference>
<dbReference type="NCBIfam" id="TIGR03534">
    <property type="entry name" value="RF_mod_PrmC"/>
    <property type="match status" value="1"/>
</dbReference>
<reference evidence="8 9" key="1">
    <citation type="journal article" date="2015" name="Genome Announc.">
        <title>Expanding the biotechnology potential of lactobacilli through comparative genomics of 213 strains and associated genera.</title>
        <authorList>
            <person name="Sun Z."/>
            <person name="Harris H.M."/>
            <person name="McCann A."/>
            <person name="Guo C."/>
            <person name="Argimon S."/>
            <person name="Zhang W."/>
            <person name="Yang X."/>
            <person name="Jeffery I.B."/>
            <person name="Cooney J.C."/>
            <person name="Kagawa T.F."/>
            <person name="Liu W."/>
            <person name="Song Y."/>
            <person name="Salvetti E."/>
            <person name="Wrobel A."/>
            <person name="Rasinkangas P."/>
            <person name="Parkhill J."/>
            <person name="Rea M.C."/>
            <person name="O'Sullivan O."/>
            <person name="Ritari J."/>
            <person name="Douillard F.P."/>
            <person name="Paul Ross R."/>
            <person name="Yang R."/>
            <person name="Briner A.E."/>
            <person name="Felis G.E."/>
            <person name="de Vos W.M."/>
            <person name="Barrangou R."/>
            <person name="Klaenhammer T.R."/>
            <person name="Caufield P.W."/>
            <person name="Cui Y."/>
            <person name="Zhang H."/>
            <person name="O'Toole P.W."/>
        </authorList>
    </citation>
    <scope>NUCLEOTIDE SEQUENCE [LARGE SCALE GENOMIC DNA]</scope>
    <source>
        <strain evidence="8 9">DSM 15354</strain>
    </source>
</reference>
<dbReference type="InterPro" id="IPR002052">
    <property type="entry name" value="DNA_methylase_N6_adenine_CS"/>
</dbReference>
<dbReference type="InterPro" id="IPR007848">
    <property type="entry name" value="Small_mtfrase_dom"/>
</dbReference>
<dbReference type="InterPro" id="IPR050320">
    <property type="entry name" value="N5-glutamine_MTase"/>
</dbReference>